<dbReference type="EMBL" id="CM009749">
    <property type="protein sequence ID" value="PUZ77627.1"/>
    <property type="molecule type" value="Genomic_DNA"/>
</dbReference>
<accession>A0A2T7FC25</accession>
<proteinExistence type="predicted"/>
<reference evidence="1 2" key="1">
    <citation type="submission" date="2018-04" db="EMBL/GenBank/DDBJ databases">
        <title>WGS assembly of Panicum hallii var. hallii HAL2.</title>
        <authorList>
            <person name="Lovell J."/>
            <person name="Jenkins J."/>
            <person name="Lowry D."/>
            <person name="Mamidi S."/>
            <person name="Sreedasyam A."/>
            <person name="Weng X."/>
            <person name="Barry K."/>
            <person name="Bonette J."/>
            <person name="Campitelli B."/>
            <person name="Daum C."/>
            <person name="Gordon S."/>
            <person name="Gould B."/>
            <person name="Lipzen A."/>
            <person name="MacQueen A."/>
            <person name="Palacio-Mejia J."/>
            <person name="Plott C."/>
            <person name="Shakirov E."/>
            <person name="Shu S."/>
            <person name="Yoshinaga Y."/>
            <person name="Zane M."/>
            <person name="Rokhsar D."/>
            <person name="Grimwood J."/>
            <person name="Schmutz J."/>
            <person name="Juenger T."/>
        </authorList>
    </citation>
    <scope>NUCLEOTIDE SEQUENCE [LARGE SCALE GENOMIC DNA]</scope>
    <source>
        <strain evidence="2">cv. HAL2</strain>
    </source>
</reference>
<gene>
    <name evidence="1" type="ORF">GQ55_1G388600</name>
</gene>
<dbReference type="AlphaFoldDB" id="A0A2T7FC25"/>
<evidence type="ECO:0000313" key="1">
    <source>
        <dbReference type="EMBL" id="PUZ77627.1"/>
    </source>
</evidence>
<organism evidence="1 2">
    <name type="scientific">Panicum hallii var. hallii</name>
    <dbReference type="NCBI Taxonomy" id="1504633"/>
    <lineage>
        <taxon>Eukaryota</taxon>
        <taxon>Viridiplantae</taxon>
        <taxon>Streptophyta</taxon>
        <taxon>Embryophyta</taxon>
        <taxon>Tracheophyta</taxon>
        <taxon>Spermatophyta</taxon>
        <taxon>Magnoliopsida</taxon>
        <taxon>Liliopsida</taxon>
        <taxon>Poales</taxon>
        <taxon>Poaceae</taxon>
        <taxon>PACMAD clade</taxon>
        <taxon>Panicoideae</taxon>
        <taxon>Panicodae</taxon>
        <taxon>Paniceae</taxon>
        <taxon>Panicinae</taxon>
        <taxon>Panicum</taxon>
        <taxon>Panicum sect. Panicum</taxon>
    </lineage>
</organism>
<keyword evidence="2" id="KW-1185">Reference proteome</keyword>
<sequence length="86" mass="9434">MNPRVATCDPFLFSSLGEKNSYVFFLEGRGMVRRGEEGVAPRAFRSAKIFGVVSVDDQRRLSASSLLGCALSSCWLLNDRGRSISS</sequence>
<evidence type="ECO:0000313" key="2">
    <source>
        <dbReference type="Proteomes" id="UP000244336"/>
    </source>
</evidence>
<dbReference type="Proteomes" id="UP000244336">
    <property type="component" value="Chromosome 1"/>
</dbReference>
<dbReference type="Gramene" id="PUZ77627">
    <property type="protein sequence ID" value="PUZ77627"/>
    <property type="gene ID" value="GQ55_1G388600"/>
</dbReference>
<name>A0A2T7FC25_9POAL</name>
<protein>
    <submittedName>
        <fullName evidence="1">Uncharacterized protein</fullName>
    </submittedName>
</protein>